<accession>A0A4U6D4L9</accession>
<keyword evidence="3" id="KW-1185">Reference proteome</keyword>
<dbReference type="InterPro" id="IPR027417">
    <property type="entry name" value="P-loop_NTPase"/>
</dbReference>
<feature type="domain" description="Endonuclease GajA/Old nuclease/RecF-like AAA" evidence="1">
    <location>
        <begin position="5"/>
        <end position="107"/>
    </location>
</feature>
<sequence>MDSFINHIEIKNFKSIRHLEIDGFKRINLFIGKPNVGKSNILEALSIFTIPYLKNNLSKKLTDLIRLEESTQIFYEGNFNKETFVELNFSSDKKFRSTLTFNKEADQLLFSFRELTFNGNPPEMSDFFFSNLNLKSSGKNNSNSGKVKRYAFNIDSKLGKKTRLSFLNPPYGNNLMYVLELLPELREVFTHWFKQYGLRLVLDKATNSLKIMKDNGLDVFIIPYSLIADTLQRIIFFKTAVASNTDSILVFEEPEAHSFPPYIAEFTQEVIHSDTNQFFIATHSPIIVDDFLENAIDDLAIFMIDFKEGQTVSRSLSETEIQEVFKYGIDLFFNNESYSHS</sequence>
<evidence type="ECO:0000259" key="1">
    <source>
        <dbReference type="Pfam" id="PF13175"/>
    </source>
</evidence>
<gene>
    <name evidence="2" type="ORF">FDK13_15890</name>
</gene>
<evidence type="ECO:0000313" key="2">
    <source>
        <dbReference type="EMBL" id="TKT91131.1"/>
    </source>
</evidence>
<keyword evidence="2" id="KW-0547">Nucleotide-binding</keyword>
<dbReference type="EMBL" id="SZVO01000007">
    <property type="protein sequence ID" value="TKT91131.1"/>
    <property type="molecule type" value="Genomic_DNA"/>
</dbReference>
<dbReference type="PANTHER" id="PTHR43581">
    <property type="entry name" value="ATP/GTP PHOSPHATASE"/>
    <property type="match status" value="1"/>
</dbReference>
<protein>
    <submittedName>
        <fullName evidence="2">ATP-binding protein</fullName>
    </submittedName>
</protein>
<dbReference type="RefSeq" id="WP_137340992.1">
    <property type="nucleotide sequence ID" value="NZ_BSQH01000013.1"/>
</dbReference>
<dbReference type="AlphaFoldDB" id="A0A4U6D4L9"/>
<dbReference type="Pfam" id="PF13175">
    <property type="entry name" value="AAA_15"/>
    <property type="match status" value="1"/>
</dbReference>
<reference evidence="2 3" key="1">
    <citation type="submission" date="2019-05" db="EMBL/GenBank/DDBJ databases">
        <title>Dyadobacter AR-3-8 sp. nov., isolated from arctic soil.</title>
        <authorList>
            <person name="Chaudhary D.K."/>
        </authorList>
    </citation>
    <scope>NUCLEOTIDE SEQUENCE [LARGE SCALE GENOMIC DNA]</scope>
    <source>
        <strain evidence="2 3">AR-3-8</strain>
    </source>
</reference>
<dbReference type="PANTHER" id="PTHR43581:SF4">
    <property type="entry name" value="ATP_GTP PHOSPHATASE"/>
    <property type="match status" value="1"/>
</dbReference>
<evidence type="ECO:0000313" key="3">
    <source>
        <dbReference type="Proteomes" id="UP000304900"/>
    </source>
</evidence>
<comment type="caution">
    <text evidence="2">The sequence shown here is derived from an EMBL/GenBank/DDBJ whole genome shotgun (WGS) entry which is preliminary data.</text>
</comment>
<dbReference type="InterPro" id="IPR051396">
    <property type="entry name" value="Bact_Antivir_Def_Nuclease"/>
</dbReference>
<dbReference type="SUPFAM" id="SSF52540">
    <property type="entry name" value="P-loop containing nucleoside triphosphate hydrolases"/>
    <property type="match status" value="1"/>
</dbReference>
<organism evidence="2 3">
    <name type="scientific">Dyadobacter frigoris</name>
    <dbReference type="NCBI Taxonomy" id="2576211"/>
    <lineage>
        <taxon>Bacteria</taxon>
        <taxon>Pseudomonadati</taxon>
        <taxon>Bacteroidota</taxon>
        <taxon>Cytophagia</taxon>
        <taxon>Cytophagales</taxon>
        <taxon>Spirosomataceae</taxon>
        <taxon>Dyadobacter</taxon>
    </lineage>
</organism>
<keyword evidence="2" id="KW-0067">ATP-binding</keyword>
<dbReference type="Proteomes" id="UP000304900">
    <property type="component" value="Unassembled WGS sequence"/>
</dbReference>
<dbReference type="Gene3D" id="3.40.50.300">
    <property type="entry name" value="P-loop containing nucleotide triphosphate hydrolases"/>
    <property type="match status" value="1"/>
</dbReference>
<proteinExistence type="predicted"/>
<dbReference type="InterPro" id="IPR041685">
    <property type="entry name" value="AAA_GajA/Old/RecF-like"/>
</dbReference>
<dbReference type="GO" id="GO:0005524">
    <property type="term" value="F:ATP binding"/>
    <property type="evidence" value="ECO:0007669"/>
    <property type="project" value="UniProtKB-KW"/>
</dbReference>
<dbReference type="OrthoDB" id="9792800at2"/>
<name>A0A4U6D4L9_9BACT</name>